<evidence type="ECO:0000256" key="1">
    <source>
        <dbReference type="SAM" id="MobiDB-lite"/>
    </source>
</evidence>
<reference evidence="2" key="3">
    <citation type="submission" date="2025-09" db="UniProtKB">
        <authorList>
            <consortium name="Ensembl"/>
        </authorList>
    </citation>
    <scope>IDENTIFICATION</scope>
</reference>
<accession>H2ZDG1</accession>
<feature type="region of interest" description="Disordered" evidence="1">
    <location>
        <begin position="1"/>
        <end position="208"/>
    </location>
</feature>
<evidence type="ECO:0000313" key="2">
    <source>
        <dbReference type="Ensembl" id="ENSCSAVP00000015627.1"/>
    </source>
</evidence>
<dbReference type="HOGENOM" id="CLU_1323503_0_0_1"/>
<feature type="compositionally biased region" description="Low complexity" evidence="1">
    <location>
        <begin position="99"/>
        <end position="113"/>
    </location>
</feature>
<dbReference type="Ensembl" id="ENSCSAVT00000015806.1">
    <property type="protein sequence ID" value="ENSCSAVP00000015627.1"/>
    <property type="gene ID" value="ENSCSAVG00000009186.1"/>
</dbReference>
<reference evidence="2" key="2">
    <citation type="submission" date="2025-08" db="UniProtKB">
        <authorList>
            <consortium name="Ensembl"/>
        </authorList>
    </citation>
    <scope>IDENTIFICATION</scope>
</reference>
<feature type="compositionally biased region" description="Low complexity" evidence="1">
    <location>
        <begin position="139"/>
        <end position="156"/>
    </location>
</feature>
<dbReference type="Proteomes" id="UP000007875">
    <property type="component" value="Unassembled WGS sequence"/>
</dbReference>
<organism evidence="2 3">
    <name type="scientific">Ciona savignyi</name>
    <name type="common">Pacific transparent sea squirt</name>
    <dbReference type="NCBI Taxonomy" id="51511"/>
    <lineage>
        <taxon>Eukaryota</taxon>
        <taxon>Metazoa</taxon>
        <taxon>Chordata</taxon>
        <taxon>Tunicata</taxon>
        <taxon>Ascidiacea</taxon>
        <taxon>Phlebobranchia</taxon>
        <taxon>Cionidae</taxon>
        <taxon>Ciona</taxon>
    </lineage>
</organism>
<feature type="compositionally biased region" description="Polar residues" evidence="1">
    <location>
        <begin position="161"/>
        <end position="172"/>
    </location>
</feature>
<feature type="compositionally biased region" description="Polar residues" evidence="1">
    <location>
        <begin position="1"/>
        <end position="10"/>
    </location>
</feature>
<evidence type="ECO:0000313" key="3">
    <source>
        <dbReference type="Proteomes" id="UP000007875"/>
    </source>
</evidence>
<proteinExistence type="predicted"/>
<name>H2ZDG1_CIOSA</name>
<reference evidence="3" key="1">
    <citation type="submission" date="2003-08" db="EMBL/GenBank/DDBJ databases">
        <authorList>
            <person name="Birren B."/>
            <person name="Nusbaum C."/>
            <person name="Abebe A."/>
            <person name="Abouelleil A."/>
            <person name="Adekoya E."/>
            <person name="Ait-zahra M."/>
            <person name="Allen N."/>
            <person name="Allen T."/>
            <person name="An P."/>
            <person name="Anderson M."/>
            <person name="Anderson S."/>
            <person name="Arachchi H."/>
            <person name="Armbruster J."/>
            <person name="Bachantsang P."/>
            <person name="Baldwin J."/>
            <person name="Barry A."/>
            <person name="Bayul T."/>
            <person name="Blitshsteyn B."/>
            <person name="Bloom T."/>
            <person name="Blye J."/>
            <person name="Boguslavskiy L."/>
            <person name="Borowsky M."/>
            <person name="Boukhgalter B."/>
            <person name="Brunache A."/>
            <person name="Butler J."/>
            <person name="Calixte N."/>
            <person name="Calvo S."/>
            <person name="Camarata J."/>
            <person name="Campo K."/>
            <person name="Chang J."/>
            <person name="Cheshatsang Y."/>
            <person name="Citroen M."/>
            <person name="Collymore A."/>
            <person name="Considine T."/>
            <person name="Cook A."/>
            <person name="Cooke P."/>
            <person name="Corum B."/>
            <person name="Cuomo C."/>
            <person name="David R."/>
            <person name="Dawoe T."/>
            <person name="Degray S."/>
            <person name="Dodge S."/>
            <person name="Dooley K."/>
            <person name="Dorje P."/>
            <person name="Dorjee K."/>
            <person name="Dorris L."/>
            <person name="Duffey N."/>
            <person name="Dupes A."/>
            <person name="Elkins T."/>
            <person name="Engels R."/>
            <person name="Erickson J."/>
            <person name="Farina A."/>
            <person name="Faro S."/>
            <person name="Ferreira P."/>
            <person name="Fischer H."/>
            <person name="Fitzgerald M."/>
            <person name="Foley K."/>
            <person name="Gage D."/>
            <person name="Galagan J."/>
            <person name="Gearin G."/>
            <person name="Gnerre S."/>
            <person name="Gnirke A."/>
            <person name="Goyette A."/>
            <person name="Graham J."/>
            <person name="Grandbois E."/>
            <person name="Gyaltsen K."/>
            <person name="Hafez N."/>
            <person name="Hagopian D."/>
            <person name="Hagos B."/>
            <person name="Hall J."/>
            <person name="Hatcher B."/>
            <person name="Heller A."/>
            <person name="Higgins H."/>
            <person name="Honan T."/>
            <person name="Horn A."/>
            <person name="Houde N."/>
            <person name="Hughes L."/>
            <person name="Hulme W."/>
            <person name="Husby E."/>
            <person name="Iliev I."/>
            <person name="Jaffe D."/>
            <person name="Jones C."/>
            <person name="Kamal M."/>
            <person name="Kamat A."/>
            <person name="Kamvysselis M."/>
            <person name="Karlsson E."/>
            <person name="Kells C."/>
            <person name="Kieu A."/>
            <person name="Kisner P."/>
            <person name="Kodira C."/>
            <person name="Kulbokas E."/>
            <person name="Labutti K."/>
            <person name="Lama D."/>
            <person name="Landers T."/>
            <person name="Leger J."/>
            <person name="Levine S."/>
            <person name="Lewis D."/>
            <person name="Lewis T."/>
            <person name="Lindblad-toh K."/>
            <person name="Liu X."/>
            <person name="Lokyitsang T."/>
            <person name="Lokyitsang Y."/>
            <person name="Lucien O."/>
            <person name="Lui A."/>
            <person name="Ma L.J."/>
            <person name="Mabbitt R."/>
            <person name="Macdonald J."/>
            <person name="Maclean C."/>
            <person name="Major J."/>
            <person name="Manning J."/>
            <person name="Marabella R."/>
            <person name="Maru K."/>
            <person name="Matthews C."/>
            <person name="Mauceli E."/>
            <person name="Mccarthy M."/>
            <person name="Mcdonough S."/>
            <person name="Mcghee T."/>
            <person name="Meldrim J."/>
            <person name="Meneus L."/>
            <person name="Mesirov J."/>
            <person name="Mihalev A."/>
            <person name="Mihova T."/>
            <person name="Mikkelsen T."/>
            <person name="Mlenga V."/>
            <person name="Moru K."/>
            <person name="Mozes J."/>
            <person name="Mulrain L."/>
            <person name="Munson G."/>
            <person name="Naylor J."/>
            <person name="Newes C."/>
            <person name="Nguyen C."/>
            <person name="Nguyen N."/>
            <person name="Nguyen T."/>
            <person name="Nicol R."/>
            <person name="Nielsen C."/>
            <person name="Nizzari M."/>
            <person name="Norbu C."/>
            <person name="Norbu N."/>
            <person name="O'donnell P."/>
            <person name="Okoawo O."/>
            <person name="O'leary S."/>
            <person name="Omotosho B."/>
            <person name="O'neill K."/>
            <person name="Osman S."/>
            <person name="Parker S."/>
            <person name="Perrin D."/>
            <person name="Phunkhang P."/>
            <person name="Piqani B."/>
            <person name="Purcell S."/>
            <person name="Rachupka T."/>
            <person name="Ramasamy U."/>
            <person name="Rameau R."/>
            <person name="Ray V."/>
            <person name="Raymond C."/>
            <person name="Retta R."/>
            <person name="Richardson S."/>
            <person name="Rise C."/>
            <person name="Rodriguez J."/>
            <person name="Rogers J."/>
            <person name="Rogov P."/>
            <person name="Rutman M."/>
            <person name="Schupbach R."/>
            <person name="Seaman C."/>
            <person name="Settipalli S."/>
            <person name="Sharpe T."/>
            <person name="Sheridan J."/>
            <person name="Sherpa N."/>
            <person name="Shi J."/>
            <person name="Smirnov S."/>
            <person name="Smith C."/>
            <person name="Sougnez C."/>
            <person name="Spencer B."/>
            <person name="Stalker J."/>
            <person name="Stange-thomann N."/>
            <person name="Stavropoulos S."/>
            <person name="Stetson K."/>
            <person name="Stone C."/>
            <person name="Stone S."/>
            <person name="Stubbs M."/>
            <person name="Talamas J."/>
            <person name="Tchuinga P."/>
            <person name="Tenzing P."/>
            <person name="Tesfaye S."/>
            <person name="Theodore J."/>
            <person name="Thoulutsang Y."/>
            <person name="Topham K."/>
            <person name="Towey S."/>
            <person name="Tsamla T."/>
            <person name="Tsomo N."/>
            <person name="Vallee D."/>
            <person name="Vassiliev H."/>
            <person name="Venkataraman V."/>
            <person name="Vinson J."/>
            <person name="Vo A."/>
            <person name="Wade C."/>
            <person name="Wang S."/>
            <person name="Wangchuk T."/>
            <person name="Wangdi T."/>
            <person name="Whittaker C."/>
            <person name="Wilkinson J."/>
            <person name="Wu Y."/>
            <person name="Wyman D."/>
            <person name="Yadav S."/>
            <person name="Yang S."/>
            <person name="Yang X."/>
            <person name="Yeager S."/>
            <person name="Yee E."/>
            <person name="Young G."/>
            <person name="Zainoun J."/>
            <person name="Zembeck L."/>
            <person name="Zimmer A."/>
            <person name="Zody M."/>
            <person name="Lander E."/>
        </authorList>
    </citation>
    <scope>NUCLEOTIDE SEQUENCE [LARGE SCALE GENOMIC DNA]</scope>
</reference>
<feature type="compositionally biased region" description="Polar residues" evidence="1">
    <location>
        <begin position="78"/>
        <end position="98"/>
    </location>
</feature>
<dbReference type="GeneTree" id="ENSGT00940000167053"/>
<keyword evidence="3" id="KW-1185">Reference proteome</keyword>
<feature type="compositionally biased region" description="Basic residues" evidence="1">
    <location>
        <begin position="184"/>
        <end position="198"/>
    </location>
</feature>
<sequence>MQSLTSSALSGSDAANRAAHLKHFGQPDMSDRPPQSYPQPSKKKPPTAPKPQPHSNSVRQLRRRANSSGQVLPPDPNLPQSSQLRRSMTPNPAKSPQESLPNSPNSDLSPTSPQSNSTVEVDSPKPQLSPELPKHPQDVTSISSSSRNGVSSPTNSKSSEKLSSTDAETPTSPDHKPPTNETKKKSKKSSKSSSKKSSKVGLWLSPKK</sequence>
<protein>
    <submittedName>
        <fullName evidence="2">Uncharacterized protein</fullName>
    </submittedName>
</protein>
<feature type="compositionally biased region" description="Basic and acidic residues" evidence="1">
    <location>
        <begin position="173"/>
        <end position="183"/>
    </location>
</feature>
<dbReference type="AlphaFoldDB" id="H2ZDG1"/>